<evidence type="ECO:0000256" key="4">
    <source>
        <dbReference type="ARBA" id="ARBA00022801"/>
    </source>
</evidence>
<dbReference type="GO" id="GO:0006310">
    <property type="term" value="P:DNA recombination"/>
    <property type="evidence" value="ECO:0007669"/>
    <property type="project" value="UniProtKB-KW"/>
</dbReference>
<protein>
    <recommendedName>
        <fullName evidence="11">Integrase catalytic domain-containing protein</fullName>
    </recommendedName>
</protein>
<keyword evidence="8" id="KW-0239">DNA-directed DNA polymerase</keyword>
<keyword evidence="5" id="KW-0460">Magnesium</keyword>
<dbReference type="InterPro" id="IPR001584">
    <property type="entry name" value="Integrase_cat-core"/>
</dbReference>
<dbReference type="PANTHER" id="PTHR37984">
    <property type="entry name" value="PROTEIN CBG26694"/>
    <property type="match status" value="1"/>
</dbReference>
<evidence type="ECO:0000256" key="8">
    <source>
        <dbReference type="ARBA" id="ARBA00022932"/>
    </source>
</evidence>
<dbReference type="Pfam" id="PF00665">
    <property type="entry name" value="rve"/>
    <property type="match status" value="1"/>
</dbReference>
<evidence type="ECO:0000256" key="7">
    <source>
        <dbReference type="ARBA" id="ARBA00022918"/>
    </source>
</evidence>
<dbReference type="Gene3D" id="3.30.420.10">
    <property type="entry name" value="Ribonuclease H-like superfamily/Ribonuclease H"/>
    <property type="match status" value="1"/>
</dbReference>
<dbReference type="PROSITE" id="PS50994">
    <property type="entry name" value="INTEGRASE"/>
    <property type="match status" value="1"/>
</dbReference>
<dbReference type="Pfam" id="PF24626">
    <property type="entry name" value="SH3_Tf2-1"/>
    <property type="match status" value="1"/>
</dbReference>
<dbReference type="InterPro" id="IPR012337">
    <property type="entry name" value="RNaseH-like_sf"/>
</dbReference>
<evidence type="ECO:0000256" key="6">
    <source>
        <dbReference type="ARBA" id="ARBA00022908"/>
    </source>
</evidence>
<evidence type="ECO:0000256" key="2">
    <source>
        <dbReference type="ARBA" id="ARBA00022723"/>
    </source>
</evidence>
<evidence type="ECO:0000256" key="5">
    <source>
        <dbReference type="ARBA" id="ARBA00022842"/>
    </source>
</evidence>
<dbReference type="SUPFAM" id="SSF54160">
    <property type="entry name" value="Chromo domain-like"/>
    <property type="match status" value="1"/>
</dbReference>
<dbReference type="GO" id="GO:0006508">
    <property type="term" value="P:proteolysis"/>
    <property type="evidence" value="ECO:0007669"/>
    <property type="project" value="UniProtKB-KW"/>
</dbReference>
<evidence type="ECO:0000256" key="9">
    <source>
        <dbReference type="ARBA" id="ARBA00023125"/>
    </source>
</evidence>
<dbReference type="SUPFAM" id="SSF53098">
    <property type="entry name" value="Ribonuclease H-like"/>
    <property type="match status" value="1"/>
</dbReference>
<keyword evidence="10" id="KW-0233">DNA recombination</keyword>
<dbReference type="InterPro" id="IPR056924">
    <property type="entry name" value="SH3_Tf2-1"/>
</dbReference>
<keyword evidence="4" id="KW-0378">Hydrolase</keyword>
<dbReference type="Gene3D" id="1.10.340.70">
    <property type="match status" value="1"/>
</dbReference>
<keyword evidence="1" id="KW-0645">Protease</keyword>
<dbReference type="InterPro" id="IPR050951">
    <property type="entry name" value="Retrovirus_Pol_polyprotein"/>
</dbReference>
<sequence>MATYQWLKLVFYWPLMKVDVQNLVRECATCQRNKTENVHYPGLLQPLPIPDLAWSQITMDFIEGLPMSEHKNVILVVVDRLTKYAHFLALAHPFTPSDVVKIFLDSVYKLHGLPSLIISDRDRIFTSNVWQDLFKSLGVTLRLSTTYHPQTDGQTERVNQCLENYLRCMTSMAPRKWYSWLPMAEYWYNSSYHTSLNMTPFQAVYGMPPPHITESQLPRTITEEVRQVLQQRQQATEVIKENLSKAQARMKRYADLNRSERSFLEGDMVYLKVQPYRHTSLGLHNSLKLHSRYYGPFRIVQRVGNLAYRLLLPEHCNLHPVFHVSRLKKHIGNKVIPAPGLPLVDDEGNVKTEPVAVLARRVVPRNNEHVAQWLVQWANLPEEAATWEDYKFICSVFPSFNP</sequence>
<dbReference type="GO" id="GO:0003677">
    <property type="term" value="F:DNA binding"/>
    <property type="evidence" value="ECO:0007669"/>
    <property type="project" value="UniProtKB-KW"/>
</dbReference>
<keyword evidence="6" id="KW-0229">DNA integration</keyword>
<dbReference type="InterPro" id="IPR016197">
    <property type="entry name" value="Chromo-like_dom_sf"/>
</dbReference>
<keyword evidence="8" id="KW-0808">Transferase</keyword>
<dbReference type="PANTHER" id="PTHR37984:SF15">
    <property type="entry name" value="INTEGRASE CATALYTIC DOMAIN-CONTAINING PROTEIN"/>
    <property type="match status" value="1"/>
</dbReference>
<keyword evidence="8" id="KW-0548">Nucleotidyltransferase</keyword>
<dbReference type="GO" id="GO:0003964">
    <property type="term" value="F:RNA-directed DNA polymerase activity"/>
    <property type="evidence" value="ECO:0007669"/>
    <property type="project" value="UniProtKB-KW"/>
</dbReference>
<proteinExistence type="predicted"/>
<evidence type="ECO:0000256" key="1">
    <source>
        <dbReference type="ARBA" id="ARBA00022670"/>
    </source>
</evidence>
<dbReference type="InterPro" id="IPR036397">
    <property type="entry name" value="RNaseH_sf"/>
</dbReference>
<evidence type="ECO:0000313" key="12">
    <source>
        <dbReference type="EMBL" id="JAE23117.1"/>
    </source>
</evidence>
<evidence type="ECO:0000256" key="10">
    <source>
        <dbReference type="ARBA" id="ARBA00023172"/>
    </source>
</evidence>
<evidence type="ECO:0000256" key="3">
    <source>
        <dbReference type="ARBA" id="ARBA00022750"/>
    </source>
</evidence>
<keyword evidence="3" id="KW-0064">Aspartyl protease</keyword>
<evidence type="ECO:0000259" key="11">
    <source>
        <dbReference type="PROSITE" id="PS50994"/>
    </source>
</evidence>
<dbReference type="AlphaFoldDB" id="A0A0A9GF89"/>
<dbReference type="InterPro" id="IPR041588">
    <property type="entry name" value="Integrase_H2C2"/>
</dbReference>
<name>A0A0A9GF89_ARUDO</name>
<dbReference type="GO" id="GO:0003887">
    <property type="term" value="F:DNA-directed DNA polymerase activity"/>
    <property type="evidence" value="ECO:0007669"/>
    <property type="project" value="UniProtKB-KW"/>
</dbReference>
<dbReference type="GO" id="GO:0015074">
    <property type="term" value="P:DNA integration"/>
    <property type="evidence" value="ECO:0007669"/>
    <property type="project" value="UniProtKB-KW"/>
</dbReference>
<dbReference type="EMBL" id="GBRH01174779">
    <property type="protein sequence ID" value="JAE23117.1"/>
    <property type="molecule type" value="Transcribed_RNA"/>
</dbReference>
<reference evidence="12" key="1">
    <citation type="submission" date="2014-09" db="EMBL/GenBank/DDBJ databases">
        <authorList>
            <person name="Magalhaes I.L.F."/>
            <person name="Oliveira U."/>
            <person name="Santos F.R."/>
            <person name="Vidigal T.H.D.A."/>
            <person name="Brescovit A.D."/>
            <person name="Santos A.J."/>
        </authorList>
    </citation>
    <scope>NUCLEOTIDE SEQUENCE</scope>
    <source>
        <tissue evidence="12">Shoot tissue taken approximately 20 cm above the soil surface</tissue>
    </source>
</reference>
<accession>A0A0A9GF89</accession>
<dbReference type="GO" id="GO:0004190">
    <property type="term" value="F:aspartic-type endopeptidase activity"/>
    <property type="evidence" value="ECO:0007669"/>
    <property type="project" value="UniProtKB-KW"/>
</dbReference>
<keyword evidence="7" id="KW-0695">RNA-directed DNA polymerase</keyword>
<reference evidence="12" key="2">
    <citation type="journal article" date="2015" name="Data Brief">
        <title>Shoot transcriptome of the giant reed, Arundo donax.</title>
        <authorList>
            <person name="Barrero R.A."/>
            <person name="Guerrero F.D."/>
            <person name="Moolhuijzen P."/>
            <person name="Goolsby J.A."/>
            <person name="Tidwell J."/>
            <person name="Bellgard S.E."/>
            <person name="Bellgard M.I."/>
        </authorList>
    </citation>
    <scope>NUCLEOTIDE SEQUENCE</scope>
    <source>
        <tissue evidence="12">Shoot tissue taken approximately 20 cm above the soil surface</tissue>
    </source>
</reference>
<feature type="domain" description="Integrase catalytic" evidence="11">
    <location>
        <begin position="44"/>
        <end position="208"/>
    </location>
</feature>
<keyword evidence="2" id="KW-0479">Metal-binding</keyword>
<dbReference type="GO" id="GO:0046872">
    <property type="term" value="F:metal ion binding"/>
    <property type="evidence" value="ECO:0007669"/>
    <property type="project" value="UniProtKB-KW"/>
</dbReference>
<dbReference type="Pfam" id="PF17921">
    <property type="entry name" value="Integrase_H2C2"/>
    <property type="match status" value="1"/>
</dbReference>
<keyword evidence="9" id="KW-0238">DNA-binding</keyword>
<organism evidence="12">
    <name type="scientific">Arundo donax</name>
    <name type="common">Giant reed</name>
    <name type="synonym">Donax arundinaceus</name>
    <dbReference type="NCBI Taxonomy" id="35708"/>
    <lineage>
        <taxon>Eukaryota</taxon>
        <taxon>Viridiplantae</taxon>
        <taxon>Streptophyta</taxon>
        <taxon>Embryophyta</taxon>
        <taxon>Tracheophyta</taxon>
        <taxon>Spermatophyta</taxon>
        <taxon>Magnoliopsida</taxon>
        <taxon>Liliopsida</taxon>
        <taxon>Poales</taxon>
        <taxon>Poaceae</taxon>
        <taxon>PACMAD clade</taxon>
        <taxon>Arundinoideae</taxon>
        <taxon>Arundineae</taxon>
        <taxon>Arundo</taxon>
    </lineage>
</organism>